<dbReference type="Pfam" id="PF01248">
    <property type="entry name" value="Ribosomal_L7Ae"/>
    <property type="match status" value="1"/>
</dbReference>
<protein>
    <submittedName>
        <fullName evidence="3">DUF448 domain-containing protein</fullName>
    </submittedName>
</protein>
<dbReference type="RefSeq" id="WP_369711872.1">
    <property type="nucleotide sequence ID" value="NZ_CP165644.1"/>
</dbReference>
<dbReference type="Gene3D" id="3.30.1230.10">
    <property type="entry name" value="YlxR-like"/>
    <property type="match status" value="1"/>
</dbReference>
<name>A0AB39VK34_9FUSO</name>
<dbReference type="Pfam" id="PF04296">
    <property type="entry name" value="YlxR"/>
    <property type="match status" value="1"/>
</dbReference>
<evidence type="ECO:0000313" key="3">
    <source>
        <dbReference type="EMBL" id="XDU67741.1"/>
    </source>
</evidence>
<gene>
    <name evidence="3" type="ORF">AB8B22_04835</name>
</gene>
<dbReference type="EMBL" id="CP165644">
    <property type="protein sequence ID" value="XDU67741.1"/>
    <property type="molecule type" value="Genomic_DNA"/>
</dbReference>
<dbReference type="SUPFAM" id="SSF55315">
    <property type="entry name" value="L30e-like"/>
    <property type="match status" value="1"/>
</dbReference>
<organism evidence="3">
    <name type="scientific">Leptotrichia rugosa</name>
    <dbReference type="NCBI Taxonomy" id="3239302"/>
    <lineage>
        <taxon>Bacteria</taxon>
        <taxon>Fusobacteriati</taxon>
        <taxon>Fusobacteriota</taxon>
        <taxon>Fusobacteriia</taxon>
        <taxon>Fusobacteriales</taxon>
        <taxon>Leptotrichiaceae</taxon>
        <taxon>Leptotrichia</taxon>
    </lineage>
</organism>
<reference evidence="3" key="1">
    <citation type="submission" date="2024-07" db="EMBL/GenBank/DDBJ databases">
        <authorList>
            <person name="Li X.-J."/>
            <person name="Wang X."/>
        </authorList>
    </citation>
    <scope>NUCLEOTIDE SEQUENCE</scope>
    <source>
        <strain evidence="3">HSP-334</strain>
    </source>
</reference>
<dbReference type="InterPro" id="IPR004038">
    <property type="entry name" value="Ribosomal_eL8/eL30/eS12/Gad45"/>
</dbReference>
<dbReference type="SUPFAM" id="SSF64376">
    <property type="entry name" value="YlxR-like"/>
    <property type="match status" value="1"/>
</dbReference>
<feature type="domain" description="Ribosomal protein eL8/eL30/eS12/Gadd45" evidence="1">
    <location>
        <begin position="84"/>
        <end position="144"/>
    </location>
</feature>
<sequence length="151" mass="18422">MPTRMCVCCRRKDEKSSFFRMAQRDKKYVFDKEMKIQARGFYVCKMKECIERLSKNKKYDIEIQCLIKMLENIKKNDIIDILKPMKNSDFFVFGIEENIYYIKKEKVKLVVIPRDINKKYIEEFLHLQKKYSINIIFIEKKKSLLNFLCEM</sequence>
<feature type="domain" description="YlxR" evidence="2">
    <location>
        <begin position="4"/>
        <end position="60"/>
    </location>
</feature>
<dbReference type="InterPro" id="IPR007393">
    <property type="entry name" value="YlxR_dom"/>
</dbReference>
<dbReference type="KEGG" id="lrug:AB8B22_04835"/>
<dbReference type="PANTHER" id="PTHR34215:SF1">
    <property type="entry name" value="YLXR DOMAIN-CONTAINING PROTEIN"/>
    <property type="match status" value="1"/>
</dbReference>
<evidence type="ECO:0000259" key="2">
    <source>
        <dbReference type="Pfam" id="PF04296"/>
    </source>
</evidence>
<dbReference type="InterPro" id="IPR029064">
    <property type="entry name" value="Ribosomal_eL30-like_sf"/>
</dbReference>
<evidence type="ECO:0000259" key="1">
    <source>
        <dbReference type="Pfam" id="PF01248"/>
    </source>
</evidence>
<accession>A0AB39VK34</accession>
<dbReference type="InterPro" id="IPR037465">
    <property type="entry name" value="YlxR"/>
</dbReference>
<dbReference type="AlphaFoldDB" id="A0AB39VK34"/>
<dbReference type="Gene3D" id="3.30.1330.30">
    <property type="match status" value="1"/>
</dbReference>
<proteinExistence type="predicted"/>
<dbReference type="PANTHER" id="PTHR34215">
    <property type="entry name" value="BLL0784 PROTEIN"/>
    <property type="match status" value="1"/>
</dbReference>
<dbReference type="InterPro" id="IPR035931">
    <property type="entry name" value="YlxR-like_sf"/>
</dbReference>